<gene>
    <name evidence="8" type="ORF">L1O03_04150</name>
</gene>
<evidence type="ECO:0000313" key="8">
    <source>
        <dbReference type="EMBL" id="MCF4006373.1"/>
    </source>
</evidence>
<evidence type="ECO:0000256" key="5">
    <source>
        <dbReference type="ARBA" id="ARBA00023136"/>
    </source>
</evidence>
<comment type="subcellular location">
    <subcellularLocation>
        <location evidence="1">Cell membrane</location>
        <topology evidence="1">Multi-pass membrane protein</topology>
    </subcellularLocation>
</comment>
<comment type="caution">
    <text evidence="8">The sequence shown here is derived from an EMBL/GenBank/DDBJ whole genome shotgun (WGS) entry which is preliminary data.</text>
</comment>
<proteinExistence type="predicted"/>
<keyword evidence="9" id="KW-1185">Reference proteome</keyword>
<evidence type="ECO:0000259" key="7">
    <source>
        <dbReference type="Pfam" id="PF13396"/>
    </source>
</evidence>
<dbReference type="GO" id="GO:0005886">
    <property type="term" value="C:plasma membrane"/>
    <property type="evidence" value="ECO:0007669"/>
    <property type="project" value="UniProtKB-SubCell"/>
</dbReference>
<keyword evidence="2" id="KW-1003">Cell membrane</keyword>
<dbReference type="EMBL" id="JAKGSI010000002">
    <property type="protein sequence ID" value="MCF4006373.1"/>
    <property type="molecule type" value="Genomic_DNA"/>
</dbReference>
<feature type="transmembrane region" description="Helical" evidence="6">
    <location>
        <begin position="16"/>
        <end position="36"/>
    </location>
</feature>
<dbReference type="Pfam" id="PF13396">
    <property type="entry name" value="PLDc_N"/>
    <property type="match status" value="1"/>
</dbReference>
<evidence type="ECO:0000256" key="2">
    <source>
        <dbReference type="ARBA" id="ARBA00022475"/>
    </source>
</evidence>
<name>A0A9X1QRE0_9CORY</name>
<keyword evidence="5 6" id="KW-0472">Membrane</keyword>
<dbReference type="AlphaFoldDB" id="A0A9X1QRE0"/>
<sequence length="72" mass="7742">MTSRSLSQLSPQQRGLLGLAGVAQVGLCITALITLARTPKSAVRGLPRWAWVPVCFINFVGPIAFLTLGRKH</sequence>
<dbReference type="InterPro" id="IPR027379">
    <property type="entry name" value="CLS_N"/>
</dbReference>
<keyword evidence="4 6" id="KW-1133">Transmembrane helix</keyword>
<evidence type="ECO:0000256" key="3">
    <source>
        <dbReference type="ARBA" id="ARBA00022692"/>
    </source>
</evidence>
<accession>A0A9X1QRE0</accession>
<keyword evidence="3 6" id="KW-0812">Transmembrane</keyword>
<evidence type="ECO:0000256" key="4">
    <source>
        <dbReference type="ARBA" id="ARBA00022989"/>
    </source>
</evidence>
<evidence type="ECO:0000313" key="9">
    <source>
        <dbReference type="Proteomes" id="UP001139336"/>
    </source>
</evidence>
<evidence type="ECO:0000256" key="1">
    <source>
        <dbReference type="ARBA" id="ARBA00004651"/>
    </source>
</evidence>
<reference evidence="8" key="1">
    <citation type="submission" date="2022-01" db="EMBL/GenBank/DDBJ databases">
        <title>Corynebacterium sp. nov isolated from isolated from the feces of the greater white-fronted geese (Anser albifrons) at Poyang Lake, PR China.</title>
        <authorList>
            <person name="Liu Q."/>
        </authorList>
    </citation>
    <scope>NUCLEOTIDE SEQUENCE</scope>
    <source>
        <strain evidence="8">JCM 32435</strain>
    </source>
</reference>
<feature type="domain" description="Cardiolipin synthase N-terminal" evidence="7">
    <location>
        <begin position="27"/>
        <end position="70"/>
    </location>
</feature>
<evidence type="ECO:0000256" key="6">
    <source>
        <dbReference type="SAM" id="Phobius"/>
    </source>
</evidence>
<feature type="transmembrane region" description="Helical" evidence="6">
    <location>
        <begin position="48"/>
        <end position="68"/>
    </location>
</feature>
<organism evidence="8 9">
    <name type="scientific">Corynebacterium uropygiale</name>
    <dbReference type="NCBI Taxonomy" id="1775911"/>
    <lineage>
        <taxon>Bacteria</taxon>
        <taxon>Bacillati</taxon>
        <taxon>Actinomycetota</taxon>
        <taxon>Actinomycetes</taxon>
        <taxon>Mycobacteriales</taxon>
        <taxon>Corynebacteriaceae</taxon>
        <taxon>Corynebacterium</taxon>
    </lineage>
</organism>
<protein>
    <submittedName>
        <fullName evidence="8">PLDc N-terminal domain-containing protein</fullName>
    </submittedName>
</protein>
<dbReference type="RefSeq" id="WP_236118179.1">
    <property type="nucleotide sequence ID" value="NZ_JAKGSI010000002.1"/>
</dbReference>
<dbReference type="Proteomes" id="UP001139336">
    <property type="component" value="Unassembled WGS sequence"/>
</dbReference>